<comment type="similarity">
    <text evidence="7 9">Belongs to the pentraxin family.</text>
</comment>
<dbReference type="PRINTS" id="PR00895">
    <property type="entry name" value="PENTAXIN"/>
</dbReference>
<comment type="subcellular location">
    <subcellularLocation>
        <location evidence="1 9">Secreted</location>
    </subcellularLocation>
</comment>
<name>A0A8D0BTG2_SALMN</name>
<feature type="domain" description="Pentraxin (PTX)" evidence="10">
    <location>
        <begin position="19"/>
        <end position="212"/>
    </location>
</feature>
<dbReference type="InterPro" id="IPR051005">
    <property type="entry name" value="Pentraxin_domain"/>
</dbReference>
<dbReference type="GeneTree" id="ENSGT01100000263515"/>
<evidence type="ECO:0000313" key="11">
    <source>
        <dbReference type="Ensembl" id="ENSSMRP00000012970.1"/>
    </source>
</evidence>
<protein>
    <recommendedName>
        <fullName evidence="9">Pentraxin family member</fullName>
    </recommendedName>
</protein>
<comment type="cofactor">
    <cofactor evidence="9">
        <name>Ca(2+)</name>
        <dbReference type="ChEBI" id="CHEBI:29108"/>
    </cofactor>
    <text evidence="9">Binds 2 calcium ions per subunit.</text>
</comment>
<dbReference type="Ensembl" id="ENSSMRT00000015112.1">
    <property type="protein sequence ID" value="ENSSMRP00000012970.1"/>
    <property type="gene ID" value="ENSSMRG00000010109.1"/>
</dbReference>
<keyword evidence="12" id="KW-1185">Reference proteome</keyword>
<dbReference type="InterPro" id="IPR013320">
    <property type="entry name" value="ConA-like_dom_sf"/>
</dbReference>
<dbReference type="GO" id="GO:0046872">
    <property type="term" value="F:metal ion binding"/>
    <property type="evidence" value="ECO:0007669"/>
    <property type="project" value="UniProtKB-KW"/>
</dbReference>
<evidence type="ECO:0000256" key="1">
    <source>
        <dbReference type="ARBA" id="ARBA00004613"/>
    </source>
</evidence>
<dbReference type="AlphaFoldDB" id="A0A8D0BTG2"/>
<evidence type="ECO:0000256" key="2">
    <source>
        <dbReference type="ARBA" id="ARBA00022525"/>
    </source>
</evidence>
<dbReference type="Gene3D" id="2.60.120.200">
    <property type="match status" value="1"/>
</dbReference>
<dbReference type="PROSITE" id="PS51828">
    <property type="entry name" value="PTX_2"/>
    <property type="match status" value="1"/>
</dbReference>
<dbReference type="OMA" id="YFIKPHA"/>
<dbReference type="SMART" id="SM00159">
    <property type="entry name" value="PTX"/>
    <property type="match status" value="1"/>
</dbReference>
<dbReference type="InterPro" id="IPR001759">
    <property type="entry name" value="PTX_dom"/>
</dbReference>
<evidence type="ECO:0000313" key="12">
    <source>
        <dbReference type="Proteomes" id="UP000694421"/>
    </source>
</evidence>
<keyword evidence="4" id="KW-0732">Signal</keyword>
<comment type="caution">
    <text evidence="8">Lacks conserved residue(s) required for the propagation of feature annotation.</text>
</comment>
<proteinExistence type="inferred from homology"/>
<evidence type="ECO:0000256" key="3">
    <source>
        <dbReference type="ARBA" id="ARBA00022723"/>
    </source>
</evidence>
<dbReference type="Pfam" id="PF00354">
    <property type="entry name" value="Pentaxin"/>
    <property type="match status" value="1"/>
</dbReference>
<reference evidence="11" key="2">
    <citation type="submission" date="2025-09" db="UniProtKB">
        <authorList>
            <consortium name="Ensembl"/>
        </authorList>
    </citation>
    <scope>IDENTIFICATION</scope>
</reference>
<evidence type="ECO:0000256" key="4">
    <source>
        <dbReference type="ARBA" id="ARBA00022729"/>
    </source>
</evidence>
<dbReference type="PANTHER" id="PTHR45869">
    <property type="entry name" value="C-REACTIVE PROTEIN-RELATED"/>
    <property type="match status" value="1"/>
</dbReference>
<comment type="subunit">
    <text evidence="9">Homopentamer. Pentaxin (or pentraxin) have a discoid arrangement of 5 non-covalently bound subunits.</text>
</comment>
<dbReference type="SUPFAM" id="SSF49899">
    <property type="entry name" value="Concanavalin A-like lectins/glucanases"/>
    <property type="match status" value="1"/>
</dbReference>
<evidence type="ECO:0000256" key="7">
    <source>
        <dbReference type="ARBA" id="ARBA00038102"/>
    </source>
</evidence>
<accession>A0A8D0BTG2</accession>
<keyword evidence="2" id="KW-0964">Secreted</keyword>
<dbReference type="PANTHER" id="PTHR45869:SF7">
    <property type="entry name" value="C-REACTIVE PROTEIN"/>
    <property type="match status" value="1"/>
</dbReference>
<organism evidence="11 12">
    <name type="scientific">Salvator merianae</name>
    <name type="common">Argentine black and white tegu</name>
    <name type="synonym">Tupinambis merianae</name>
    <dbReference type="NCBI Taxonomy" id="96440"/>
    <lineage>
        <taxon>Eukaryota</taxon>
        <taxon>Metazoa</taxon>
        <taxon>Chordata</taxon>
        <taxon>Craniata</taxon>
        <taxon>Vertebrata</taxon>
        <taxon>Euteleostomi</taxon>
        <taxon>Lepidosauria</taxon>
        <taxon>Squamata</taxon>
        <taxon>Bifurcata</taxon>
        <taxon>Unidentata</taxon>
        <taxon>Episquamata</taxon>
        <taxon>Laterata</taxon>
        <taxon>Teiioidea</taxon>
        <taxon>Teiidae</taxon>
        <taxon>Salvator</taxon>
    </lineage>
</organism>
<dbReference type="GO" id="GO:0005576">
    <property type="term" value="C:extracellular region"/>
    <property type="evidence" value="ECO:0007669"/>
    <property type="project" value="UniProtKB-SubCell"/>
</dbReference>
<evidence type="ECO:0000259" key="10">
    <source>
        <dbReference type="PROSITE" id="PS51828"/>
    </source>
</evidence>
<evidence type="ECO:0000256" key="6">
    <source>
        <dbReference type="ARBA" id="ARBA00023157"/>
    </source>
</evidence>
<keyword evidence="3 9" id="KW-0479">Metal-binding</keyword>
<sequence>TRVTSFSPVLKPRLVTDLYSTSFVFSEKSYVTVESYQEKHQPLENVTLCLKSYTDSPFGQALFSYSTKSQNKDIAIFKEPLGGSSWLYTVYIGGQAVHFKVPECYLRWQSTCIVWASETGVLSLWLDNHLLARRVIRKGYLIKSHALITLGRAYQESIFFTGEIQDVYLWNYTLTVYDLESTQWYDVFPPAVVSWRNLEYKIKGNVAQEPVF</sequence>
<evidence type="ECO:0000256" key="8">
    <source>
        <dbReference type="PROSITE-ProRule" id="PRU01172"/>
    </source>
</evidence>
<keyword evidence="6" id="KW-1015">Disulfide bond</keyword>
<keyword evidence="5 9" id="KW-0106">Calcium</keyword>
<evidence type="ECO:0000256" key="5">
    <source>
        <dbReference type="ARBA" id="ARBA00022837"/>
    </source>
</evidence>
<evidence type="ECO:0000256" key="9">
    <source>
        <dbReference type="RuleBase" id="RU362112"/>
    </source>
</evidence>
<dbReference type="Proteomes" id="UP000694421">
    <property type="component" value="Unplaced"/>
</dbReference>
<reference evidence="11" key="1">
    <citation type="submission" date="2025-08" db="UniProtKB">
        <authorList>
            <consortium name="Ensembl"/>
        </authorList>
    </citation>
    <scope>IDENTIFICATION</scope>
</reference>